<dbReference type="Pfam" id="PF01928">
    <property type="entry name" value="CYTH"/>
    <property type="match status" value="1"/>
</dbReference>
<dbReference type="SMART" id="SM01118">
    <property type="entry name" value="CYTH"/>
    <property type="match status" value="1"/>
</dbReference>
<dbReference type="InterPro" id="IPR007899">
    <property type="entry name" value="CHAD_dom"/>
</dbReference>
<sequence length="505" mass="58050">MADEIELKFLVEDTDVVSKIETYLKAENLSYTHNQKTLINSYFDTPDMAFRKLDFGLRTRTYKTATETSSEQTIKTSGQVVGGLHKRPEYNVNINSNQPELSLFPDDIWPSHTNPNHLQETLICLFSTDFERHTWVLTLDNGSEVELVYDYGEVKSGGRATHINEVEIELSHGSTDALFDLANQLVEIVSVRPGIESKAARGYALYNKAMPDHPTGLPMIQLNRHDGLSSIFYQGMSQALTHLQKAVAGYIAQPDLETLGPFVDSLILIRHGFWLFEDVIEDEAQSEELRKDLSHFIKLFSWVDNAQFFTVLMNKSGAYRKKLDYSEQLVEKLKIENRRFPDEEQVKQLIVSERFNKLQLNLLHMIVTQSIAIKSSQVDNRILASEKLEESLHQAQLQADGQSYMDVAKTLLGQRKLLIRSLLTGNWLGSQFDETIRKNYRNAWLDVLEGMNELQTLWLLDVQLDSLTPRNEKLCAWFDMKIEHLVEIISQSHQHALSIIPYWRE</sequence>
<dbReference type="Gene3D" id="2.40.320.10">
    <property type="entry name" value="Hypothetical Protein Pfu-838710-001"/>
    <property type="match status" value="1"/>
</dbReference>
<protein>
    <submittedName>
        <fullName evidence="3">Inorganic triphosphatase</fullName>
    </submittedName>
</protein>
<dbReference type="InterPro" id="IPR023577">
    <property type="entry name" value="CYTH_domain"/>
</dbReference>
<dbReference type="EMBL" id="BSSV01000001">
    <property type="protein sequence ID" value="GLX84423.1"/>
    <property type="molecule type" value="Genomic_DNA"/>
</dbReference>
<comment type="caution">
    <text evidence="3">The sequence shown here is derived from an EMBL/GenBank/DDBJ whole genome shotgun (WGS) entry which is preliminary data.</text>
</comment>
<dbReference type="PROSITE" id="PS51708">
    <property type="entry name" value="CHAD"/>
    <property type="match status" value="1"/>
</dbReference>
<evidence type="ECO:0000259" key="2">
    <source>
        <dbReference type="PROSITE" id="PS51708"/>
    </source>
</evidence>
<dbReference type="RefSeq" id="WP_284296003.1">
    <property type="nucleotide sequence ID" value="NZ_BSSV01000001.1"/>
</dbReference>
<keyword evidence="4" id="KW-1185">Reference proteome</keyword>
<evidence type="ECO:0000313" key="4">
    <source>
        <dbReference type="Proteomes" id="UP001157134"/>
    </source>
</evidence>
<feature type="domain" description="CHAD" evidence="2">
    <location>
        <begin position="221"/>
        <end position="482"/>
    </location>
</feature>
<dbReference type="SUPFAM" id="SSF55154">
    <property type="entry name" value="CYTH-like phosphatases"/>
    <property type="match status" value="1"/>
</dbReference>
<dbReference type="PANTHER" id="PTHR39569:SF1">
    <property type="entry name" value="INORGANIC TRIPHOSPHATASE"/>
    <property type="match status" value="1"/>
</dbReference>
<gene>
    <name evidence="3" type="ORF">tloyanaT_06750</name>
</gene>
<reference evidence="3 4" key="1">
    <citation type="submission" date="2023-03" db="EMBL/GenBank/DDBJ databases">
        <title>Thalassotalea loyana LMG 22536T draft genome sequence.</title>
        <authorList>
            <person name="Sawabe T."/>
        </authorList>
    </citation>
    <scope>NUCLEOTIDE SEQUENCE [LARGE SCALE GENOMIC DNA]</scope>
    <source>
        <strain evidence="3 4">LMG 22536</strain>
    </source>
</reference>
<proteinExistence type="predicted"/>
<dbReference type="InterPro" id="IPR039013">
    <property type="entry name" value="YgiF"/>
</dbReference>
<dbReference type="InterPro" id="IPR033469">
    <property type="entry name" value="CYTH-like_dom_sf"/>
</dbReference>
<evidence type="ECO:0000259" key="1">
    <source>
        <dbReference type="PROSITE" id="PS51707"/>
    </source>
</evidence>
<name>A0ABQ6H8G9_9GAMM</name>
<evidence type="ECO:0000313" key="3">
    <source>
        <dbReference type="EMBL" id="GLX84423.1"/>
    </source>
</evidence>
<accession>A0ABQ6H8G9</accession>
<feature type="domain" description="CYTH" evidence="1">
    <location>
        <begin position="2"/>
        <end position="209"/>
    </location>
</feature>
<dbReference type="PROSITE" id="PS51707">
    <property type="entry name" value="CYTH"/>
    <property type="match status" value="1"/>
</dbReference>
<organism evidence="3 4">
    <name type="scientific">Thalassotalea loyana</name>
    <dbReference type="NCBI Taxonomy" id="280483"/>
    <lineage>
        <taxon>Bacteria</taxon>
        <taxon>Pseudomonadati</taxon>
        <taxon>Pseudomonadota</taxon>
        <taxon>Gammaproteobacteria</taxon>
        <taxon>Alteromonadales</taxon>
        <taxon>Colwelliaceae</taxon>
        <taxon>Thalassotalea</taxon>
    </lineage>
</organism>
<dbReference type="PANTHER" id="PTHR39569">
    <property type="entry name" value="INORGANIC TRIPHOSPHATASE"/>
    <property type="match status" value="1"/>
</dbReference>
<dbReference type="CDD" id="cd07756">
    <property type="entry name" value="CYTH-like_Pase_CHAD"/>
    <property type="match status" value="1"/>
</dbReference>
<dbReference type="Proteomes" id="UP001157134">
    <property type="component" value="Unassembled WGS sequence"/>
</dbReference>